<sequence length="384" mass="44047">MLKIKFENLLVILVLTLIVGYDTLMTTMLNRTIPNIPVILLICFSLLLCFRFLYIKKFTFFYILTSILLLATSSVVFMSTGGTNFLLYSLLILLLYDADIDVILKTYVIVSGAIVLGVFILSILGVIPNLQFAQVRSSGLVIRNSFGFIYPTDFASHCFYLFIAWGYILRKRLIVLRTLVGLSLSFFIIKFCDARLNALSVLLATVIFILMYVTKERKFKIYGILPYSAAIFSFIMFYLTYFFTWSSPLFVSLNNLFSMRLFLGKNAINTYDIHLFGTTGVKFIGYGGTTESIYSYNYVDSSYIQMLFYYGVVPVVLLVLIYVIASKRIYKQGMFLFLALLSLITVNCMIEAFWVRPGYNIFMFTLFASLLPNQYKTKDRIELS</sequence>
<keyword evidence="1" id="KW-0472">Membrane</keyword>
<organism evidence="2 3">
    <name type="scientific">Streptococcus vestibularis</name>
    <dbReference type="NCBI Taxonomy" id="1343"/>
    <lineage>
        <taxon>Bacteria</taxon>
        <taxon>Bacillati</taxon>
        <taxon>Bacillota</taxon>
        <taxon>Bacilli</taxon>
        <taxon>Lactobacillales</taxon>
        <taxon>Streptococcaceae</taxon>
        <taxon>Streptococcus</taxon>
    </lineage>
</organism>
<proteinExistence type="predicted"/>
<feature type="transmembrane region" description="Helical" evidence="1">
    <location>
        <begin position="307"/>
        <end position="325"/>
    </location>
</feature>
<feature type="transmembrane region" description="Helical" evidence="1">
    <location>
        <begin position="197"/>
        <end position="214"/>
    </location>
</feature>
<keyword evidence="1" id="KW-1133">Transmembrane helix</keyword>
<evidence type="ECO:0008006" key="4">
    <source>
        <dbReference type="Google" id="ProtNLM"/>
    </source>
</evidence>
<gene>
    <name evidence="2" type="ORF">SSSS39_01460</name>
</gene>
<dbReference type="EMBL" id="CABHNJ010000026">
    <property type="protein sequence ID" value="VUX02802.1"/>
    <property type="molecule type" value="Genomic_DNA"/>
</dbReference>
<dbReference type="AlphaFoldDB" id="A0A564T6V1"/>
<name>A0A564T6V1_STRVE</name>
<feature type="transmembrane region" description="Helical" evidence="1">
    <location>
        <begin position="334"/>
        <end position="353"/>
    </location>
</feature>
<evidence type="ECO:0000313" key="3">
    <source>
        <dbReference type="Proteomes" id="UP000380217"/>
    </source>
</evidence>
<evidence type="ECO:0000313" key="2">
    <source>
        <dbReference type="EMBL" id="VUX02802.1"/>
    </source>
</evidence>
<protein>
    <recommendedName>
        <fullName evidence="4">Polysaccharide polymerase</fullName>
    </recommendedName>
</protein>
<feature type="transmembrane region" description="Helical" evidence="1">
    <location>
        <begin position="6"/>
        <end position="24"/>
    </location>
</feature>
<keyword evidence="1" id="KW-0812">Transmembrane</keyword>
<feature type="transmembrane region" description="Helical" evidence="1">
    <location>
        <begin position="174"/>
        <end position="191"/>
    </location>
</feature>
<evidence type="ECO:0000256" key="1">
    <source>
        <dbReference type="SAM" id="Phobius"/>
    </source>
</evidence>
<dbReference type="RefSeq" id="WP_154864493.1">
    <property type="nucleotide sequence ID" value="NZ_CABHNJ010000026.1"/>
</dbReference>
<feature type="transmembrane region" description="Helical" evidence="1">
    <location>
        <begin position="221"/>
        <end position="243"/>
    </location>
</feature>
<feature type="transmembrane region" description="Helical" evidence="1">
    <location>
        <begin position="147"/>
        <end position="167"/>
    </location>
</feature>
<feature type="transmembrane region" description="Helical" evidence="1">
    <location>
        <begin position="36"/>
        <end position="55"/>
    </location>
</feature>
<reference evidence="2 3" key="1">
    <citation type="submission" date="2019-07" db="EMBL/GenBank/DDBJ databases">
        <authorList>
            <person name="Hibberd C M."/>
            <person name="Gehrig L. J."/>
            <person name="Chang H.-W."/>
            <person name="Venkatesh S."/>
        </authorList>
    </citation>
    <scope>NUCLEOTIDE SEQUENCE [LARGE SCALE GENOMIC DNA]</scope>
    <source>
        <strain evidence="2">Streptococcus_salivarius_SS_Bg39</strain>
    </source>
</reference>
<feature type="transmembrane region" description="Helical" evidence="1">
    <location>
        <begin position="61"/>
        <end position="94"/>
    </location>
</feature>
<accession>A0A564T6V1</accession>
<feature type="transmembrane region" description="Helical" evidence="1">
    <location>
        <begin position="106"/>
        <end position="127"/>
    </location>
</feature>
<dbReference type="Proteomes" id="UP000380217">
    <property type="component" value="Unassembled WGS sequence"/>
</dbReference>